<dbReference type="SUPFAM" id="SSF47240">
    <property type="entry name" value="Ferritin-like"/>
    <property type="match status" value="1"/>
</dbReference>
<keyword evidence="1" id="KW-0449">Lipoprotein</keyword>
<name>A0A0K1Q6A4_9BACT</name>
<organism evidence="1 2">
    <name type="scientific">Labilithrix luteola</name>
    <dbReference type="NCBI Taxonomy" id="1391654"/>
    <lineage>
        <taxon>Bacteria</taxon>
        <taxon>Pseudomonadati</taxon>
        <taxon>Myxococcota</taxon>
        <taxon>Polyangia</taxon>
        <taxon>Polyangiales</taxon>
        <taxon>Labilitrichaceae</taxon>
        <taxon>Labilithrix</taxon>
    </lineage>
</organism>
<gene>
    <name evidence="1" type="ORF">AKJ09_08024</name>
</gene>
<proteinExistence type="predicted"/>
<dbReference type="AlphaFoldDB" id="A0A0K1Q6A4"/>
<accession>A0A0K1Q6A4</accession>
<dbReference type="InterPro" id="IPR009078">
    <property type="entry name" value="Ferritin-like_SF"/>
</dbReference>
<dbReference type="EMBL" id="CP012333">
    <property type="protein sequence ID" value="AKV01361.1"/>
    <property type="molecule type" value="Genomic_DNA"/>
</dbReference>
<evidence type="ECO:0000313" key="2">
    <source>
        <dbReference type="Proteomes" id="UP000064967"/>
    </source>
</evidence>
<evidence type="ECO:0000313" key="1">
    <source>
        <dbReference type="EMBL" id="AKV01361.1"/>
    </source>
</evidence>
<dbReference type="RefSeq" id="WP_146652471.1">
    <property type="nucleotide sequence ID" value="NZ_CP012333.1"/>
</dbReference>
<dbReference type="CDD" id="cd00657">
    <property type="entry name" value="Ferritin_like"/>
    <property type="match status" value="1"/>
</dbReference>
<dbReference type="KEGG" id="llu:AKJ09_08024"/>
<protein>
    <submittedName>
        <fullName evidence="1">Putative lipoprotein</fullName>
    </submittedName>
</protein>
<dbReference type="Proteomes" id="UP000064967">
    <property type="component" value="Chromosome"/>
</dbReference>
<reference evidence="1 2" key="1">
    <citation type="submission" date="2015-08" db="EMBL/GenBank/DDBJ databases">
        <authorList>
            <person name="Babu N.S."/>
            <person name="Beckwith C.J."/>
            <person name="Beseler K.G."/>
            <person name="Brison A."/>
            <person name="Carone J.V."/>
            <person name="Caskin T.P."/>
            <person name="Diamond M."/>
            <person name="Durham M.E."/>
            <person name="Foxe J.M."/>
            <person name="Go M."/>
            <person name="Henderson B.A."/>
            <person name="Jones I.B."/>
            <person name="McGettigan J.A."/>
            <person name="Micheletti S.J."/>
            <person name="Nasrallah M.E."/>
            <person name="Ortiz D."/>
            <person name="Piller C.R."/>
            <person name="Privatt S.R."/>
            <person name="Schneider S.L."/>
            <person name="Sharp S."/>
            <person name="Smith T.C."/>
            <person name="Stanton J.D."/>
            <person name="Ullery H.E."/>
            <person name="Wilson R.J."/>
            <person name="Serrano M.G."/>
            <person name="Buck G."/>
            <person name="Lee V."/>
            <person name="Wang Y."/>
            <person name="Carvalho R."/>
            <person name="Voegtly L."/>
            <person name="Shi R."/>
            <person name="Duckworth R."/>
            <person name="Johnson A."/>
            <person name="Loviza R."/>
            <person name="Walstead R."/>
            <person name="Shah Z."/>
            <person name="Kiflezghi M."/>
            <person name="Wade K."/>
            <person name="Ball S.L."/>
            <person name="Bradley K.W."/>
            <person name="Asai D.J."/>
            <person name="Bowman C.A."/>
            <person name="Russell D.A."/>
            <person name="Pope W.H."/>
            <person name="Jacobs-Sera D."/>
            <person name="Hendrix R.W."/>
            <person name="Hatfull G.F."/>
        </authorList>
    </citation>
    <scope>NUCLEOTIDE SEQUENCE [LARGE SCALE GENOMIC DNA]</scope>
    <source>
        <strain evidence="1 2">DSM 27648</strain>
    </source>
</reference>
<dbReference type="OrthoDB" id="5497493at2"/>
<dbReference type="STRING" id="1391654.AKJ09_08024"/>
<keyword evidence="2" id="KW-1185">Reference proteome</keyword>
<sequence>MPYTSPFACYPEQKAFEALRVSLGVDYISYRWNDGSGGVVQTSDQAGEPCKSASNQDACTTALAEANSNTSLFSTVGSLSAISFLVVTQGDDVIVVGSRQAMLDLFGSIDSPAKAYFIARQGSYQPTCDSPWIAEVDGSWILRASRIVKDCPIQYADVVLRIGRDGTVSEVERTLRAETNSCAGRRPEGLVPAMASASSVVGSWFATMAHLEAASVHAFRVLRDELVQHGAPKTLVARAERAMRDEVRHAAMMGRFARRHGAAVAAVVVAPHAHRSLEEMALENAREGCVRELYGALEASWQAASATDPELAQTMKTIADDETRHAELSLDVAEWLSTKLDAVANARIAAVRIAAFRELADEVARGRSSDLERVGLPNAAEAAFLVERLESALAVAA</sequence>